<keyword evidence="5 6" id="KW-0472">Membrane</keyword>
<organism evidence="8 9">
    <name type="scientific">Staphylococcus pasteuri_A</name>
    <dbReference type="NCBI Taxonomy" id="3062664"/>
    <lineage>
        <taxon>Bacteria</taxon>
        <taxon>Bacillati</taxon>
        <taxon>Bacillota</taxon>
        <taxon>Bacilli</taxon>
        <taxon>Bacillales</taxon>
        <taxon>Staphylococcaceae</taxon>
        <taxon>Staphylococcus</taxon>
    </lineage>
</organism>
<dbReference type="Proteomes" id="UP001170310">
    <property type="component" value="Unassembled WGS sequence"/>
</dbReference>
<feature type="non-terminal residue" evidence="8">
    <location>
        <position position="87"/>
    </location>
</feature>
<reference evidence="8" key="1">
    <citation type="submission" date="2023-07" db="EMBL/GenBank/DDBJ databases">
        <title>Genome content predicts the carbon catabolic preferences of heterotrophic bacteria.</title>
        <authorList>
            <person name="Gralka M."/>
        </authorList>
    </citation>
    <scope>NUCLEOTIDE SEQUENCE</scope>
    <source>
        <strain evidence="8">E2R20</strain>
    </source>
</reference>
<gene>
    <name evidence="8" type="ORF">Q4528_14255</name>
</gene>
<sequence length="87" mass="9038">QQRGYFLFAISLLLLANALLLVDVSSIWLLGAILAIFFIGFNYLEASLPALISNLAPPGNKGAALGVFSTSQFLGAFIGGSSAGALY</sequence>
<proteinExistence type="predicted"/>
<feature type="domain" description="Major facilitator superfamily (MFS) profile" evidence="7">
    <location>
        <begin position="1"/>
        <end position="87"/>
    </location>
</feature>
<evidence type="ECO:0000256" key="6">
    <source>
        <dbReference type="SAM" id="Phobius"/>
    </source>
</evidence>
<evidence type="ECO:0000313" key="8">
    <source>
        <dbReference type="EMBL" id="MDO6575275.1"/>
    </source>
</evidence>
<keyword evidence="3 6" id="KW-0812">Transmembrane</keyword>
<evidence type="ECO:0000313" key="9">
    <source>
        <dbReference type="Proteomes" id="UP001170310"/>
    </source>
</evidence>
<keyword evidence="2" id="KW-0813">Transport</keyword>
<dbReference type="AlphaFoldDB" id="A0AAW7YSN1"/>
<dbReference type="PROSITE" id="PS50850">
    <property type="entry name" value="MFS"/>
    <property type="match status" value="1"/>
</dbReference>
<evidence type="ECO:0000256" key="4">
    <source>
        <dbReference type="ARBA" id="ARBA00022989"/>
    </source>
</evidence>
<keyword evidence="4 6" id="KW-1133">Transmembrane helix</keyword>
<comment type="caution">
    <text evidence="8">The sequence shown here is derived from an EMBL/GenBank/DDBJ whole genome shotgun (WGS) entry which is preliminary data.</text>
</comment>
<protein>
    <recommendedName>
        <fullName evidence="7">Major facilitator superfamily (MFS) profile domain-containing protein</fullName>
    </recommendedName>
</protein>
<dbReference type="InterPro" id="IPR020846">
    <property type="entry name" value="MFS_dom"/>
</dbReference>
<dbReference type="SUPFAM" id="SSF103473">
    <property type="entry name" value="MFS general substrate transporter"/>
    <property type="match status" value="1"/>
</dbReference>
<dbReference type="InterPro" id="IPR036259">
    <property type="entry name" value="MFS_trans_sf"/>
</dbReference>
<feature type="transmembrane region" description="Helical" evidence="6">
    <location>
        <begin position="6"/>
        <end position="22"/>
    </location>
</feature>
<evidence type="ECO:0000259" key="7">
    <source>
        <dbReference type="PROSITE" id="PS50850"/>
    </source>
</evidence>
<dbReference type="EMBL" id="JAUOQO010000438">
    <property type="protein sequence ID" value="MDO6575275.1"/>
    <property type="molecule type" value="Genomic_DNA"/>
</dbReference>
<comment type="subcellular location">
    <subcellularLocation>
        <location evidence="1">Cell membrane</location>
        <topology evidence="1">Multi-pass membrane protein</topology>
    </subcellularLocation>
</comment>
<dbReference type="Gene3D" id="1.20.1250.20">
    <property type="entry name" value="MFS general substrate transporter like domains"/>
    <property type="match status" value="1"/>
</dbReference>
<evidence type="ECO:0000256" key="1">
    <source>
        <dbReference type="ARBA" id="ARBA00004651"/>
    </source>
</evidence>
<keyword evidence="9" id="KW-1185">Reference proteome</keyword>
<dbReference type="GO" id="GO:0022857">
    <property type="term" value="F:transmembrane transporter activity"/>
    <property type="evidence" value="ECO:0007669"/>
    <property type="project" value="InterPro"/>
</dbReference>
<feature type="non-terminal residue" evidence="8">
    <location>
        <position position="1"/>
    </location>
</feature>
<evidence type="ECO:0000256" key="5">
    <source>
        <dbReference type="ARBA" id="ARBA00023136"/>
    </source>
</evidence>
<evidence type="ECO:0000256" key="2">
    <source>
        <dbReference type="ARBA" id="ARBA00022448"/>
    </source>
</evidence>
<dbReference type="GO" id="GO:0005886">
    <property type="term" value="C:plasma membrane"/>
    <property type="evidence" value="ECO:0007669"/>
    <property type="project" value="UniProtKB-SubCell"/>
</dbReference>
<evidence type="ECO:0000256" key="3">
    <source>
        <dbReference type="ARBA" id="ARBA00022692"/>
    </source>
</evidence>
<accession>A0AAW7YSN1</accession>
<feature type="transmembrane region" description="Helical" evidence="6">
    <location>
        <begin position="64"/>
        <end position="86"/>
    </location>
</feature>
<name>A0AAW7YSN1_9STAP</name>
<feature type="transmembrane region" description="Helical" evidence="6">
    <location>
        <begin position="27"/>
        <end position="44"/>
    </location>
</feature>